<evidence type="ECO:0000313" key="2">
    <source>
        <dbReference type="EMBL" id="UWX63847.1"/>
    </source>
</evidence>
<evidence type="ECO:0000256" key="1">
    <source>
        <dbReference type="SAM" id="MobiDB-lite"/>
    </source>
</evidence>
<feature type="region of interest" description="Disordered" evidence="1">
    <location>
        <begin position="18"/>
        <end position="60"/>
    </location>
</feature>
<dbReference type="RefSeq" id="WP_260560126.1">
    <property type="nucleotide sequence ID" value="NZ_BAABEC010000190.1"/>
</dbReference>
<keyword evidence="3" id="KW-1185">Reference proteome</keyword>
<dbReference type="Proteomes" id="UP001060261">
    <property type="component" value="Chromosome"/>
</dbReference>
<sequence length="60" mass="6417">MNLLSAVRSVLNRLLVRPARPGNEPGGDFAGVTAPHGPRPRQGGAHAPLPEVEEELSLRR</sequence>
<reference evidence="2" key="1">
    <citation type="submission" date="2022-09" db="EMBL/GenBank/DDBJ databases">
        <title>genome sequence of Deinococcus rubellus.</title>
        <authorList>
            <person name="Srinivasan S."/>
        </authorList>
    </citation>
    <scope>NUCLEOTIDE SEQUENCE</scope>
    <source>
        <strain evidence="2">Ant6</strain>
    </source>
</reference>
<feature type="compositionally biased region" description="Acidic residues" evidence="1">
    <location>
        <begin position="51"/>
        <end position="60"/>
    </location>
</feature>
<protein>
    <submittedName>
        <fullName evidence="2">Uncharacterized protein</fullName>
    </submittedName>
</protein>
<name>A0ABY5YHH9_9DEIO</name>
<organism evidence="2 3">
    <name type="scientific">Deinococcus rubellus</name>
    <dbReference type="NCBI Taxonomy" id="1889240"/>
    <lineage>
        <taxon>Bacteria</taxon>
        <taxon>Thermotogati</taxon>
        <taxon>Deinococcota</taxon>
        <taxon>Deinococci</taxon>
        <taxon>Deinococcales</taxon>
        <taxon>Deinococcaceae</taxon>
        <taxon>Deinococcus</taxon>
    </lineage>
</organism>
<accession>A0ABY5YHH9</accession>
<dbReference type="EMBL" id="CP104213">
    <property type="protein sequence ID" value="UWX63847.1"/>
    <property type="molecule type" value="Genomic_DNA"/>
</dbReference>
<proteinExistence type="predicted"/>
<gene>
    <name evidence="2" type="ORF">N0D28_14135</name>
</gene>
<evidence type="ECO:0000313" key="3">
    <source>
        <dbReference type="Proteomes" id="UP001060261"/>
    </source>
</evidence>